<dbReference type="PANTHER" id="PTHR19229">
    <property type="entry name" value="ATP-BINDING CASSETTE TRANSPORTER SUBFAMILY A ABCA"/>
    <property type="match status" value="1"/>
</dbReference>
<dbReference type="SUPFAM" id="SSF52540">
    <property type="entry name" value="P-loop containing nucleoside triphosphate hydrolases"/>
    <property type="match status" value="2"/>
</dbReference>
<evidence type="ECO:0000256" key="4">
    <source>
        <dbReference type="ARBA" id="ARBA00022737"/>
    </source>
</evidence>
<proteinExistence type="predicted"/>
<feature type="domain" description="ABC transporter" evidence="10">
    <location>
        <begin position="254"/>
        <end position="481"/>
    </location>
</feature>
<dbReference type="InterPro" id="IPR027417">
    <property type="entry name" value="P-loop_NTPase"/>
</dbReference>
<protein>
    <submittedName>
        <fullName evidence="12">ATP-binding cassette sub-family A member 1</fullName>
    </submittedName>
</protein>
<evidence type="ECO:0000256" key="2">
    <source>
        <dbReference type="ARBA" id="ARBA00022448"/>
    </source>
</evidence>
<evidence type="ECO:0000256" key="8">
    <source>
        <dbReference type="ARBA" id="ARBA00023136"/>
    </source>
</evidence>
<dbReference type="GO" id="GO:0005524">
    <property type="term" value="F:ATP binding"/>
    <property type="evidence" value="ECO:0007669"/>
    <property type="project" value="UniProtKB-KW"/>
</dbReference>
<feature type="transmembrane region" description="Helical" evidence="9">
    <location>
        <begin position="626"/>
        <end position="646"/>
    </location>
</feature>
<dbReference type="Pfam" id="PF23321">
    <property type="entry name" value="R1_ABCA1"/>
    <property type="match status" value="1"/>
</dbReference>
<feature type="transmembrane region" description="Helical" evidence="9">
    <location>
        <begin position="875"/>
        <end position="896"/>
    </location>
</feature>
<organism evidence="11 12">
    <name type="scientific">Galendromus occidentalis</name>
    <name type="common">western predatory mite</name>
    <dbReference type="NCBI Taxonomy" id="34638"/>
    <lineage>
        <taxon>Eukaryota</taxon>
        <taxon>Metazoa</taxon>
        <taxon>Ecdysozoa</taxon>
        <taxon>Arthropoda</taxon>
        <taxon>Chelicerata</taxon>
        <taxon>Arachnida</taxon>
        <taxon>Acari</taxon>
        <taxon>Parasitiformes</taxon>
        <taxon>Mesostigmata</taxon>
        <taxon>Gamasina</taxon>
        <taxon>Phytoseioidea</taxon>
        <taxon>Phytoseiidae</taxon>
        <taxon>Typhlodrominae</taxon>
        <taxon>Galendromus</taxon>
    </lineage>
</organism>
<dbReference type="GO" id="GO:0140359">
    <property type="term" value="F:ABC-type transporter activity"/>
    <property type="evidence" value="ECO:0007669"/>
    <property type="project" value="InterPro"/>
</dbReference>
<keyword evidence="11" id="KW-1185">Reference proteome</keyword>
<dbReference type="FunFam" id="3.40.50.300:FF:002470">
    <property type="entry name" value="ABC transporter, putative"/>
    <property type="match status" value="1"/>
</dbReference>
<dbReference type="PANTHER" id="PTHR19229:SF250">
    <property type="entry name" value="ABC TRANSPORTER DOMAIN-CONTAINING PROTEIN-RELATED"/>
    <property type="match status" value="1"/>
</dbReference>
<dbReference type="Gene3D" id="3.40.50.300">
    <property type="entry name" value="P-loop containing nucleotide triphosphate hydrolases"/>
    <property type="match status" value="2"/>
</dbReference>
<evidence type="ECO:0000256" key="1">
    <source>
        <dbReference type="ARBA" id="ARBA00004141"/>
    </source>
</evidence>
<dbReference type="SMART" id="SM00382">
    <property type="entry name" value="AAA"/>
    <property type="match status" value="2"/>
</dbReference>
<dbReference type="Proteomes" id="UP000694867">
    <property type="component" value="Unplaced"/>
</dbReference>
<dbReference type="InterPro" id="IPR017871">
    <property type="entry name" value="ABC_transporter-like_CS"/>
</dbReference>
<gene>
    <name evidence="12" type="primary">LOC100903419</name>
</gene>
<evidence type="ECO:0000313" key="12">
    <source>
        <dbReference type="RefSeq" id="XP_028967478.1"/>
    </source>
</evidence>
<dbReference type="InterPro" id="IPR026082">
    <property type="entry name" value="ABCA"/>
</dbReference>
<keyword evidence="6 12" id="KW-0067">ATP-binding</keyword>
<dbReference type="InterPro" id="IPR056264">
    <property type="entry name" value="R2_ABCA1-4-like"/>
</dbReference>
<feature type="domain" description="ABC transporter" evidence="10">
    <location>
        <begin position="1102"/>
        <end position="1333"/>
    </location>
</feature>
<feature type="transmembrane region" description="Helical" evidence="9">
    <location>
        <begin position="908"/>
        <end position="930"/>
    </location>
</feature>
<dbReference type="FunFam" id="3.40.50.300:FF:000298">
    <property type="entry name" value="ATP-binding cassette sub-family A member 12"/>
    <property type="match status" value="1"/>
</dbReference>
<name>A0AAJ7SEW3_9ACAR</name>
<evidence type="ECO:0000256" key="5">
    <source>
        <dbReference type="ARBA" id="ARBA00022741"/>
    </source>
</evidence>
<keyword evidence="3 9" id="KW-0812">Transmembrane</keyword>
<keyword evidence="2" id="KW-0813">Transport</keyword>
<dbReference type="PROSITE" id="PS50893">
    <property type="entry name" value="ABC_TRANSPORTER_2"/>
    <property type="match status" value="2"/>
</dbReference>
<feature type="transmembrane region" description="Helical" evidence="9">
    <location>
        <begin position="62"/>
        <end position="83"/>
    </location>
</feature>
<comment type="subcellular location">
    <subcellularLocation>
        <location evidence="1">Membrane</location>
        <topology evidence="1">Multi-pass membrane protein</topology>
    </subcellularLocation>
</comment>
<evidence type="ECO:0000256" key="7">
    <source>
        <dbReference type="ARBA" id="ARBA00022989"/>
    </source>
</evidence>
<dbReference type="CDD" id="cd03263">
    <property type="entry name" value="ABC_subfamily_A"/>
    <property type="match status" value="2"/>
</dbReference>
<evidence type="ECO:0000256" key="3">
    <source>
        <dbReference type="ARBA" id="ARBA00022692"/>
    </source>
</evidence>
<dbReference type="Pfam" id="PF00005">
    <property type="entry name" value="ABC_tran"/>
    <property type="match status" value="2"/>
</dbReference>
<evidence type="ECO:0000313" key="11">
    <source>
        <dbReference type="Proteomes" id="UP000694867"/>
    </source>
</evidence>
<keyword evidence="5" id="KW-0547">Nucleotide-binding</keyword>
<dbReference type="InterPro" id="IPR013525">
    <property type="entry name" value="ABC2_TM"/>
</dbReference>
<evidence type="ECO:0000256" key="9">
    <source>
        <dbReference type="SAM" id="Phobius"/>
    </source>
</evidence>
<dbReference type="PROSITE" id="PS00211">
    <property type="entry name" value="ABC_TRANSPORTER_1"/>
    <property type="match status" value="2"/>
</dbReference>
<sequence>MQDKETRLRELLRMMGLSDFVYWTNAFLVGLINAFPLCLLVTVSLCTNFGNIATLPHSNAGLVFVALIAYSVGIIFMALLVSVLIRSAKLGALVVILAQSCSLFLMQRLDPLSSSTADYVNGSKFIKLSTSMLSPCGLHWAFKIMLLWERRDIGANWSNLFQPAVEGDTVTLGSILGTMILSWFIWMLVILYLDAVVPWQSGMPKHPLFFLRYSFWFPKVVASDLVRLEDSVDSEEDSFGDDMVESSNAAGVVIRLQGVSHEFGALLAVDNLSLDLYRNQITVLLGHNGAGKTTTMNIMTGLFPPTRGEIYINGHSVRSSTKEARQGVGLCPQHNVLFDDLTVEEHLHFFSDLKSSSSSMNEVRDLMTKLELNAKAGTLSKSLSGGMKRKLSLANAMVGGSSVLILDEPSSGLDPEARRLVWDLLQQERTRRTVLMTTHYMEEADVLGDRIAFLAKGKLMCAGSPMFLKRKFETGYKLRLTKASPNLDPESVVAAVKNQLSPNANNVNLVSDLSYEFVINIGFPGAAEMISLFRFIEDNRESLGIESMGASVTTMEDVFLKVGQREEDLASRFEPESSSRLFGRLDLSVSESFPKFTRLNGSSLILRQMLSLLTMRFRSCSRDGKVLYHMTLVPLIFAIVYVLSMIPRETSSQTKTVTYNINSLLGASRGFLGGSVPDPVADAFTTRLSADGVRIGFLSNLSSTGAVNDFFLGEAKRDLNAFKYHTSAGVVKGLNSIFFNGQPYHVGAAALADWQAARLANLTGRSSSVTVSNHPFEPESFKPPMVSIVSAMRTVGVLFVGIVFAYVSSATIITPIQERVRKSKLIQTMSGVKPIVYIGSNFAFDTTTVFLNLMLCFLVMLCFNPAHGFTTFGETIPASILVFLAFASSATPWAYIFSYLFNNSSTGFSVFNTLNILLVLVAGFSFAILENIPQLIGDRADVYLKFLSFVPVFSATWSFLTVHRNGCVKSVFDEEGIAAICSSPVIPKYISVFCVPCSGESSAQFCFEQHSVFNADLYTGVAFQLVALVLTGCLGFALVMLIELNTRKAEYAADLVKGLLPWRKTSIGGADCGDVPEDASVKAERQAVHEAVAKNQIESFALVVKDVTKHYGSLRAVNNISFSVKKNECFGLLGVNGAGKTTTFSILTGDSYINEGNSYIERTDVRSTLGSYQEYIGYCPQFDALVDTLTGRELLELFCGLRGVPGDEVEGMVNFMTSMADLKPHIDKLTRSYSGGNKRKLSLAIAMIGNPRVLFLDEPTAGVDPGARRRIWATLAQAQRELNSSIVLTSHSMDECEALCHRLVIMFKGTFRCLGSCQQIKSKYGQGFTVSIKTEASGGDQLSNVGRAMEDLFDGRCELKKSYQCMLQFHVNDASLRWSEVFERIQELRENPNLRIEDVQVSDTTLEQVFLNFAQENATESEASGPSFSV</sequence>
<dbReference type="Pfam" id="PF12698">
    <property type="entry name" value="ABC2_membrane_3"/>
    <property type="match status" value="1"/>
</dbReference>
<feature type="transmembrane region" description="Helical" evidence="9">
    <location>
        <begin position="836"/>
        <end position="863"/>
    </location>
</feature>
<accession>A0AAJ7SEW3</accession>
<reference evidence="12" key="1">
    <citation type="submission" date="2025-08" db="UniProtKB">
        <authorList>
            <consortium name="RefSeq"/>
        </authorList>
    </citation>
    <scope>IDENTIFICATION</scope>
</reference>
<keyword evidence="7 9" id="KW-1133">Transmembrane helix</keyword>
<keyword evidence="4" id="KW-0677">Repeat</keyword>
<keyword evidence="8 9" id="KW-0472">Membrane</keyword>
<dbReference type="InterPro" id="IPR003593">
    <property type="entry name" value="AAA+_ATPase"/>
</dbReference>
<feature type="transmembrane region" description="Helical" evidence="9">
    <location>
        <begin position="169"/>
        <end position="193"/>
    </location>
</feature>
<dbReference type="GO" id="GO:0016020">
    <property type="term" value="C:membrane"/>
    <property type="evidence" value="ECO:0007669"/>
    <property type="project" value="UniProtKB-SubCell"/>
</dbReference>
<feature type="transmembrane region" description="Helical" evidence="9">
    <location>
        <begin position="1021"/>
        <end position="1042"/>
    </location>
</feature>
<dbReference type="GeneID" id="100903419"/>
<dbReference type="KEGG" id="goe:100903419"/>
<dbReference type="InterPro" id="IPR003439">
    <property type="entry name" value="ABC_transporter-like_ATP-bd"/>
</dbReference>
<feature type="transmembrane region" description="Helical" evidence="9">
    <location>
        <begin position="20"/>
        <end position="42"/>
    </location>
</feature>
<dbReference type="GO" id="GO:0005319">
    <property type="term" value="F:lipid transporter activity"/>
    <property type="evidence" value="ECO:0007669"/>
    <property type="project" value="TreeGrafter"/>
</dbReference>
<feature type="transmembrane region" description="Helical" evidence="9">
    <location>
        <begin position="795"/>
        <end position="816"/>
    </location>
</feature>
<dbReference type="RefSeq" id="XP_028967478.1">
    <property type="nucleotide sequence ID" value="XM_029111645.1"/>
</dbReference>
<dbReference type="GO" id="GO:0016887">
    <property type="term" value="F:ATP hydrolysis activity"/>
    <property type="evidence" value="ECO:0007669"/>
    <property type="project" value="InterPro"/>
</dbReference>
<evidence type="ECO:0000256" key="6">
    <source>
        <dbReference type="ARBA" id="ARBA00022840"/>
    </source>
</evidence>
<evidence type="ECO:0000259" key="10">
    <source>
        <dbReference type="PROSITE" id="PS50893"/>
    </source>
</evidence>
<feature type="transmembrane region" description="Helical" evidence="9">
    <location>
        <begin position="942"/>
        <end position="960"/>
    </location>
</feature>